<dbReference type="AlphaFoldDB" id="A0A7J9FWC8"/>
<dbReference type="EMBL" id="JABEZW010229683">
    <property type="protein sequence ID" value="MBA0789606.1"/>
    <property type="molecule type" value="Genomic_DNA"/>
</dbReference>
<sequence length="55" mass="6698">MNFLIKWKIIWLSECGQRGCNLRKAQWDDEVKQLFYGNYGDLPYLLDIKVDKHFF</sequence>
<name>A0A7J9FWC8_9ROSI</name>
<protein>
    <submittedName>
        <fullName evidence="1">Uncharacterized protein</fullName>
    </submittedName>
</protein>
<accession>A0A7J9FWC8</accession>
<dbReference type="Proteomes" id="UP000593568">
    <property type="component" value="Unassembled WGS sequence"/>
</dbReference>
<evidence type="ECO:0000313" key="2">
    <source>
        <dbReference type="Proteomes" id="UP000593568"/>
    </source>
</evidence>
<organism evidence="1 2">
    <name type="scientific">Gossypium trilobum</name>
    <dbReference type="NCBI Taxonomy" id="34281"/>
    <lineage>
        <taxon>Eukaryota</taxon>
        <taxon>Viridiplantae</taxon>
        <taxon>Streptophyta</taxon>
        <taxon>Embryophyta</taxon>
        <taxon>Tracheophyta</taxon>
        <taxon>Spermatophyta</taxon>
        <taxon>Magnoliopsida</taxon>
        <taxon>eudicotyledons</taxon>
        <taxon>Gunneridae</taxon>
        <taxon>Pentapetalae</taxon>
        <taxon>rosids</taxon>
        <taxon>malvids</taxon>
        <taxon>Malvales</taxon>
        <taxon>Malvaceae</taxon>
        <taxon>Malvoideae</taxon>
        <taxon>Gossypium</taxon>
    </lineage>
</organism>
<evidence type="ECO:0000313" key="1">
    <source>
        <dbReference type="EMBL" id="MBA0789606.1"/>
    </source>
</evidence>
<keyword evidence="2" id="KW-1185">Reference proteome</keyword>
<gene>
    <name evidence="1" type="ORF">Gotri_025312</name>
</gene>
<comment type="caution">
    <text evidence="1">The sequence shown here is derived from an EMBL/GenBank/DDBJ whole genome shotgun (WGS) entry which is preliminary data.</text>
</comment>
<reference evidence="1 2" key="1">
    <citation type="journal article" date="2019" name="Genome Biol. Evol.">
        <title>Insights into the evolution of the New World diploid cottons (Gossypium, subgenus Houzingenia) based on genome sequencing.</title>
        <authorList>
            <person name="Grover C.E."/>
            <person name="Arick M.A. 2nd"/>
            <person name="Thrash A."/>
            <person name="Conover J.L."/>
            <person name="Sanders W.S."/>
            <person name="Peterson D.G."/>
            <person name="Frelichowski J.E."/>
            <person name="Scheffler J.A."/>
            <person name="Scheffler B.E."/>
            <person name="Wendel J.F."/>
        </authorList>
    </citation>
    <scope>NUCLEOTIDE SEQUENCE [LARGE SCALE GENOMIC DNA]</scope>
    <source>
        <strain evidence="1">8</strain>
        <tissue evidence="1">Leaf</tissue>
    </source>
</reference>
<proteinExistence type="predicted"/>